<keyword evidence="1" id="KW-1133">Transmembrane helix</keyword>
<comment type="caution">
    <text evidence="2">The sequence shown here is derived from an EMBL/GenBank/DDBJ whole genome shotgun (WGS) entry which is preliminary data.</text>
</comment>
<keyword evidence="3" id="KW-1185">Reference proteome</keyword>
<accession>A0ABD0KIT1</accession>
<feature type="transmembrane region" description="Helical" evidence="1">
    <location>
        <begin position="60"/>
        <end position="85"/>
    </location>
</feature>
<keyword evidence="1" id="KW-0472">Membrane</keyword>
<dbReference type="AlphaFoldDB" id="A0ABD0KIT1"/>
<protein>
    <submittedName>
        <fullName evidence="2">Uncharacterized protein</fullName>
    </submittedName>
</protein>
<name>A0ABD0KIT1_9CAEN</name>
<keyword evidence="1" id="KW-0812">Transmembrane</keyword>
<evidence type="ECO:0000313" key="3">
    <source>
        <dbReference type="Proteomes" id="UP001519460"/>
    </source>
</evidence>
<gene>
    <name evidence="2" type="ORF">BaRGS_00021590</name>
</gene>
<proteinExistence type="predicted"/>
<organism evidence="2 3">
    <name type="scientific">Batillaria attramentaria</name>
    <dbReference type="NCBI Taxonomy" id="370345"/>
    <lineage>
        <taxon>Eukaryota</taxon>
        <taxon>Metazoa</taxon>
        <taxon>Spiralia</taxon>
        <taxon>Lophotrochozoa</taxon>
        <taxon>Mollusca</taxon>
        <taxon>Gastropoda</taxon>
        <taxon>Caenogastropoda</taxon>
        <taxon>Sorbeoconcha</taxon>
        <taxon>Cerithioidea</taxon>
        <taxon>Batillariidae</taxon>
        <taxon>Batillaria</taxon>
    </lineage>
</organism>
<reference evidence="2 3" key="1">
    <citation type="journal article" date="2023" name="Sci. Data">
        <title>Genome assembly of the Korean intertidal mud-creeper Batillaria attramentaria.</title>
        <authorList>
            <person name="Patra A.K."/>
            <person name="Ho P.T."/>
            <person name="Jun S."/>
            <person name="Lee S.J."/>
            <person name="Kim Y."/>
            <person name="Won Y.J."/>
        </authorList>
    </citation>
    <scope>NUCLEOTIDE SEQUENCE [LARGE SCALE GENOMIC DNA]</scope>
    <source>
        <strain evidence="2">Wonlab-2016</strain>
    </source>
</reference>
<sequence length="105" mass="11712">MPQVFVYKLRKSIAVPFGQPVLMRAGEAQSVWGLRNGGKARIHASLETELAPELERLQRAVILLASVYVMRSVVVVVVLLDLFVWRGTVLMTAALNQVGCFTWFP</sequence>
<dbReference type="Proteomes" id="UP001519460">
    <property type="component" value="Unassembled WGS sequence"/>
</dbReference>
<evidence type="ECO:0000256" key="1">
    <source>
        <dbReference type="SAM" id="Phobius"/>
    </source>
</evidence>
<evidence type="ECO:0000313" key="2">
    <source>
        <dbReference type="EMBL" id="KAK7487095.1"/>
    </source>
</evidence>
<dbReference type="EMBL" id="JACVVK020000169">
    <property type="protein sequence ID" value="KAK7487095.1"/>
    <property type="molecule type" value="Genomic_DNA"/>
</dbReference>